<gene>
    <name evidence="2" type="ORF">BED47_10595</name>
</gene>
<proteinExistence type="predicted"/>
<dbReference type="SUPFAM" id="SSF109854">
    <property type="entry name" value="DinB/YfiT-like putative metalloenzymes"/>
    <property type="match status" value="1"/>
</dbReference>
<comment type="caution">
    <text evidence="2">The sequence shown here is derived from an EMBL/GenBank/DDBJ whole genome shotgun (WGS) entry which is preliminary data.</text>
</comment>
<protein>
    <recommendedName>
        <fullName evidence="1">DinB-like domain-containing protein</fullName>
    </recommendedName>
</protein>
<name>A0ABX2ZQW8_9BACI</name>
<sequence length="170" mass="19858">MMSRPNPNEYNPHFKGYIELVPEGDLQTILKKQLEESISFFKAISKEKSEYRYAEGKWSIKEVLGHLVDTERIMCYRLLAIARGDHTPLPSFDENAYNENANFNRLELEQIIYEYQTVRQATLSMLENLSNETLENEGNVLNHPTTPRAIAYIIAGHELHHLKIINDRYF</sequence>
<dbReference type="EMBL" id="MDKC01000033">
    <property type="protein sequence ID" value="ODG90882.1"/>
    <property type="molecule type" value="Genomic_DNA"/>
</dbReference>
<evidence type="ECO:0000313" key="3">
    <source>
        <dbReference type="Proteomes" id="UP000094580"/>
    </source>
</evidence>
<dbReference type="InterPro" id="IPR034660">
    <property type="entry name" value="DinB/YfiT-like"/>
</dbReference>
<dbReference type="Gene3D" id="1.20.120.450">
    <property type="entry name" value="dinb family like domain"/>
    <property type="match status" value="1"/>
</dbReference>
<organism evidence="2 3">
    <name type="scientific">Gottfriedia luciferensis</name>
    <dbReference type="NCBI Taxonomy" id="178774"/>
    <lineage>
        <taxon>Bacteria</taxon>
        <taxon>Bacillati</taxon>
        <taxon>Bacillota</taxon>
        <taxon>Bacilli</taxon>
        <taxon>Bacillales</taxon>
        <taxon>Bacillaceae</taxon>
        <taxon>Gottfriedia</taxon>
    </lineage>
</organism>
<evidence type="ECO:0000313" key="2">
    <source>
        <dbReference type="EMBL" id="ODG90882.1"/>
    </source>
</evidence>
<accession>A0ABX2ZQW8</accession>
<dbReference type="Pfam" id="PF12867">
    <property type="entry name" value="DinB_2"/>
    <property type="match status" value="1"/>
</dbReference>
<reference evidence="2 3" key="1">
    <citation type="submission" date="2016-07" db="EMBL/GenBank/DDBJ databases">
        <authorList>
            <person name="Townsley L."/>
            <person name="Shank E.A."/>
        </authorList>
    </citation>
    <scope>NUCLEOTIDE SEQUENCE [LARGE SCALE GENOMIC DNA]</scope>
    <source>
        <strain evidence="2 3">CH01</strain>
    </source>
</reference>
<feature type="domain" description="DinB-like" evidence="1">
    <location>
        <begin position="31"/>
        <end position="165"/>
    </location>
</feature>
<dbReference type="InterPro" id="IPR024775">
    <property type="entry name" value="DinB-like"/>
</dbReference>
<keyword evidence="3" id="KW-1185">Reference proteome</keyword>
<evidence type="ECO:0000259" key="1">
    <source>
        <dbReference type="Pfam" id="PF12867"/>
    </source>
</evidence>
<dbReference type="Proteomes" id="UP000094580">
    <property type="component" value="Unassembled WGS sequence"/>
</dbReference>